<gene>
    <name evidence="2" type="ORF">NVS88_17550</name>
</gene>
<evidence type="ECO:0000313" key="2">
    <source>
        <dbReference type="EMBL" id="MDG3016364.1"/>
    </source>
</evidence>
<evidence type="ECO:0000313" key="3">
    <source>
        <dbReference type="Proteomes" id="UP001152755"/>
    </source>
</evidence>
<dbReference type="InterPro" id="IPR001509">
    <property type="entry name" value="Epimerase_deHydtase"/>
</dbReference>
<dbReference type="RefSeq" id="WP_332520507.1">
    <property type="nucleotide sequence ID" value="NZ_JANRHA010000012.1"/>
</dbReference>
<organism evidence="2 3">
    <name type="scientific">Speluncibacter jeojiensis</name>
    <dbReference type="NCBI Taxonomy" id="2710754"/>
    <lineage>
        <taxon>Bacteria</taxon>
        <taxon>Bacillati</taxon>
        <taxon>Actinomycetota</taxon>
        <taxon>Actinomycetes</taxon>
        <taxon>Mycobacteriales</taxon>
        <taxon>Speluncibacteraceae</taxon>
        <taxon>Speluncibacter</taxon>
    </lineage>
</organism>
<sequence>MSETEVGTRVPKVVLVTGASKFLGGYLATRLAHDPQIDRVLAVDSVPPSKDMRRRMGRAEFVRADLRNPLIGKVIRSEAVDTVVHTGLHTRPAETGGRAVMKEINVIGAMHLFAACQKSPHVRRLVVRSSSAVYGNSATDPARFTEEMTSKNPPRGGFPKDCVEIEGYARGAGRRRDDLDVAILRFAPVIGSRMDTQLSRYFAPPVVPSMVGRDPRLQLLHEEDALGALERATMTDVRGTFNIGADGTVSSSQAIRRAGRVELPLPSVLFRRLGGLLRGVRMADYTAEELAYLNYGLGLDTTRMRTELGFLPRWTTVQAFDDFVRGRALSPVVDPLSVRSMERKVVGAARRLA</sequence>
<proteinExistence type="predicted"/>
<dbReference type="Gene3D" id="3.40.50.720">
    <property type="entry name" value="NAD(P)-binding Rossmann-like Domain"/>
    <property type="match status" value="1"/>
</dbReference>
<comment type="caution">
    <text evidence="2">The sequence shown here is derived from an EMBL/GenBank/DDBJ whole genome shotgun (WGS) entry which is preliminary data.</text>
</comment>
<name>A0A9X4M3X9_9ACTN</name>
<dbReference type="SUPFAM" id="SSF51735">
    <property type="entry name" value="NAD(P)-binding Rossmann-fold domains"/>
    <property type="match status" value="1"/>
</dbReference>
<reference evidence="2" key="1">
    <citation type="submission" date="2022-08" db="EMBL/GenBank/DDBJ databases">
        <title>Genome analysis of Corynebacteriales strain.</title>
        <authorList>
            <person name="Lee S.D."/>
        </authorList>
    </citation>
    <scope>NUCLEOTIDE SEQUENCE</scope>
    <source>
        <strain evidence="2">D3-21</strain>
    </source>
</reference>
<protein>
    <submittedName>
        <fullName evidence="2">NAD-dependent epimerase/dehydratase family protein</fullName>
    </submittedName>
</protein>
<dbReference type="InterPro" id="IPR036291">
    <property type="entry name" value="NAD(P)-bd_dom_sf"/>
</dbReference>
<dbReference type="PANTHER" id="PTHR43245:SF52">
    <property type="entry name" value="NAD-DEPENDENT EPIMERASE_DEHYDRATASE"/>
    <property type="match status" value="1"/>
</dbReference>
<dbReference type="AlphaFoldDB" id="A0A9X4M3X9"/>
<accession>A0A9X4M3X9</accession>
<evidence type="ECO:0000259" key="1">
    <source>
        <dbReference type="Pfam" id="PF01370"/>
    </source>
</evidence>
<dbReference type="Pfam" id="PF01370">
    <property type="entry name" value="Epimerase"/>
    <property type="match status" value="1"/>
</dbReference>
<keyword evidence="3" id="KW-1185">Reference proteome</keyword>
<feature type="domain" description="NAD-dependent epimerase/dehydratase" evidence="1">
    <location>
        <begin position="14"/>
        <end position="204"/>
    </location>
</feature>
<dbReference type="Proteomes" id="UP001152755">
    <property type="component" value="Unassembled WGS sequence"/>
</dbReference>
<dbReference type="PANTHER" id="PTHR43245">
    <property type="entry name" value="BIFUNCTIONAL POLYMYXIN RESISTANCE PROTEIN ARNA"/>
    <property type="match status" value="1"/>
</dbReference>
<dbReference type="InterPro" id="IPR050177">
    <property type="entry name" value="Lipid_A_modif_metabolic_enz"/>
</dbReference>
<dbReference type="EMBL" id="JANRHA010000012">
    <property type="protein sequence ID" value="MDG3016364.1"/>
    <property type="molecule type" value="Genomic_DNA"/>
</dbReference>